<dbReference type="PANTHER" id="PTHR10161">
    <property type="entry name" value="TARTRATE-RESISTANT ACID PHOSPHATASE TYPE 5"/>
    <property type="match status" value="1"/>
</dbReference>
<keyword evidence="8" id="KW-1185">Reference proteome</keyword>
<dbReference type="Gene3D" id="3.60.21.10">
    <property type="match status" value="1"/>
</dbReference>
<proteinExistence type="predicted"/>
<evidence type="ECO:0000256" key="1">
    <source>
        <dbReference type="ARBA" id="ARBA00000032"/>
    </source>
</evidence>
<name>A0A1J4MDI9_9CRYT</name>
<dbReference type="InterPro" id="IPR029052">
    <property type="entry name" value="Metallo-depent_PP-like"/>
</dbReference>
<dbReference type="Pfam" id="PF00149">
    <property type="entry name" value="Metallophos"/>
    <property type="match status" value="1"/>
</dbReference>
<keyword evidence="4" id="KW-0378">Hydrolase</keyword>
<evidence type="ECO:0000256" key="5">
    <source>
        <dbReference type="SAM" id="SignalP"/>
    </source>
</evidence>
<dbReference type="EC" id="3.1.3.2" evidence="2"/>
<dbReference type="AlphaFoldDB" id="A0A1J4MDI9"/>
<reference evidence="7 8" key="1">
    <citation type="submission" date="2016-10" db="EMBL/GenBank/DDBJ databases">
        <title>Reductive evolution of mitochondrial metabolism and differential evolution of invasion-related proteins in Cryptosporidium.</title>
        <authorList>
            <person name="Liu S."/>
            <person name="Roellig D.M."/>
            <person name="Guo Y."/>
            <person name="Li N."/>
            <person name="Frace M.A."/>
            <person name="Tang K."/>
            <person name="Zhang L."/>
            <person name="Feng Y."/>
            <person name="Xiao L."/>
        </authorList>
    </citation>
    <scope>NUCLEOTIDE SEQUENCE [LARGE SCALE GENOMIC DNA]</scope>
    <source>
        <strain evidence="7">30847</strain>
    </source>
</reference>
<dbReference type="PANTHER" id="PTHR10161:SF14">
    <property type="entry name" value="TARTRATE-RESISTANT ACID PHOSPHATASE TYPE 5"/>
    <property type="match status" value="1"/>
</dbReference>
<dbReference type="EMBL" id="LRBS01000117">
    <property type="protein sequence ID" value="OII72296.1"/>
    <property type="molecule type" value="Genomic_DNA"/>
</dbReference>
<sequence length="829" mass="96027">MWLDRIKWVILMNISVILSSRADSLTWITFGDWGEPTGILKSVARSMGEVAEIIDAKFVTSVGDNFYRWGVGSVDDPLWEELFESTFIHEGLSKIPFRCVLGNHDWWGNATAQIDRHYSLESPRWYMPNFWFYTWETFDAPVNAPHPWENKTENEYISHNIVETTALFLYIDTWIMSPPLGSNIKDSFWNDQMKYIENTLKAAVVRNVDWIFVIGHYPCYSSGVHGDRVDVRTVLEPLLQEYKVDGYIAGHDHHLELSKPKDMFTYHYLVGSACCPKKHDYYNNKHRIFRTGRGGFTSHKLTKNEFHTTYHSIHGNAIFTITQKRLNRLDIRDKLIKKARYAQFNTIEEKLGDQITSDEPKNDTIKDNNEENNKDKLIILSLEELEDTPLLEKLEDLDITNINEEVDDITTEKMELLDNLEYEYSNNEFTRNISTNLQTDDKLIVIPDDLAIIDLSVSPSVLTSEISDEIKSGISNINQGKCDGYILSFYPLPPSSKRVPFKEVSVDKKFYGISFVFGAMLLRSHLKKKISGHPRHEYRPAVHIKHTVGVDGSPVTPMSFFQNIAWREVSNSLKRHFKIPETTWDLMRRKDWKGSFVPWRFVESCTNILRTMSMNKLMMHRRSFIGIPLSYFKIYSKDMGLNTTYKICKDVAKKLHIHKQLQGPNPSNEVMIWDRCPPDSNATDPNASSELKTIIALSVIGTARDYCTLPNYIIHRNSEDIFQIGNKFINFLSKFKFWHWTKQKTPITIGGIQLDKLVWIPLPLACKVAEQLIMKENFITSHIGDSIFENTEQIITICAEIVYDIITFLPKEEAFNICRHFTSYELVAP</sequence>
<dbReference type="InterPro" id="IPR024927">
    <property type="entry name" value="Acid_PPase"/>
</dbReference>
<dbReference type="GeneID" id="92365431"/>
<feature type="domain" description="Calcineurin-like phosphoesterase" evidence="6">
    <location>
        <begin position="31"/>
        <end position="254"/>
    </location>
</feature>
<dbReference type="Proteomes" id="UP000186804">
    <property type="component" value="Unassembled WGS sequence"/>
</dbReference>
<dbReference type="VEuPathDB" id="CryptoDB:cand_012460"/>
<evidence type="ECO:0000313" key="8">
    <source>
        <dbReference type="Proteomes" id="UP000186804"/>
    </source>
</evidence>
<organism evidence="7 8">
    <name type="scientific">Cryptosporidium andersoni</name>
    <dbReference type="NCBI Taxonomy" id="117008"/>
    <lineage>
        <taxon>Eukaryota</taxon>
        <taxon>Sar</taxon>
        <taxon>Alveolata</taxon>
        <taxon>Apicomplexa</taxon>
        <taxon>Conoidasida</taxon>
        <taxon>Coccidia</taxon>
        <taxon>Eucoccidiorida</taxon>
        <taxon>Eimeriorina</taxon>
        <taxon>Cryptosporidiidae</taxon>
        <taxon>Cryptosporidium</taxon>
    </lineage>
</organism>
<comment type="catalytic activity">
    <reaction evidence="1">
        <text>a phosphate monoester + H2O = an alcohol + phosphate</text>
        <dbReference type="Rhea" id="RHEA:15017"/>
        <dbReference type="ChEBI" id="CHEBI:15377"/>
        <dbReference type="ChEBI" id="CHEBI:30879"/>
        <dbReference type="ChEBI" id="CHEBI:43474"/>
        <dbReference type="ChEBI" id="CHEBI:67140"/>
        <dbReference type="EC" id="3.1.3.2"/>
    </reaction>
</comment>
<dbReference type="InterPro" id="IPR004843">
    <property type="entry name" value="Calcineurin-like_PHP"/>
</dbReference>
<accession>A0A1J4MDI9</accession>
<evidence type="ECO:0000259" key="6">
    <source>
        <dbReference type="Pfam" id="PF00149"/>
    </source>
</evidence>
<comment type="caution">
    <text evidence="7">The sequence shown here is derived from an EMBL/GenBank/DDBJ whole genome shotgun (WGS) entry which is preliminary data.</text>
</comment>
<evidence type="ECO:0000256" key="3">
    <source>
        <dbReference type="ARBA" id="ARBA00022729"/>
    </source>
</evidence>
<dbReference type="SUPFAM" id="SSF56300">
    <property type="entry name" value="Metallo-dependent phosphatases"/>
    <property type="match status" value="1"/>
</dbReference>
<dbReference type="InterPro" id="IPR051558">
    <property type="entry name" value="Metallophosphoesterase_PAP"/>
</dbReference>
<evidence type="ECO:0000256" key="2">
    <source>
        <dbReference type="ARBA" id="ARBA00012646"/>
    </source>
</evidence>
<evidence type="ECO:0000256" key="4">
    <source>
        <dbReference type="ARBA" id="ARBA00022801"/>
    </source>
</evidence>
<feature type="signal peptide" evidence="5">
    <location>
        <begin position="1"/>
        <end position="22"/>
    </location>
</feature>
<protein>
    <recommendedName>
        <fullName evidence="2">acid phosphatase</fullName>
        <ecNumber evidence="2">3.1.3.2</ecNumber>
    </recommendedName>
</protein>
<dbReference type="RefSeq" id="XP_067066891.1">
    <property type="nucleotide sequence ID" value="XM_067211483.1"/>
</dbReference>
<gene>
    <name evidence="7" type="ORF">cand_012460</name>
</gene>
<dbReference type="CDD" id="cd07378">
    <property type="entry name" value="MPP_ACP5"/>
    <property type="match status" value="1"/>
</dbReference>
<feature type="chain" id="PRO_5012814321" description="acid phosphatase" evidence="5">
    <location>
        <begin position="23"/>
        <end position="829"/>
    </location>
</feature>
<dbReference type="OrthoDB" id="411211at2759"/>
<dbReference type="GO" id="GO:0003993">
    <property type="term" value="F:acid phosphatase activity"/>
    <property type="evidence" value="ECO:0007669"/>
    <property type="project" value="UniProtKB-EC"/>
</dbReference>
<keyword evidence="3 5" id="KW-0732">Signal</keyword>
<evidence type="ECO:0000313" key="7">
    <source>
        <dbReference type="EMBL" id="OII72296.1"/>
    </source>
</evidence>